<reference evidence="2 3" key="1">
    <citation type="journal article" date="2015" name="Proc. Natl. Acad. Sci. U.S.A.">
        <title>The resurrection genome of Boea hygrometrica: A blueprint for survival of dehydration.</title>
        <authorList>
            <person name="Xiao L."/>
            <person name="Yang G."/>
            <person name="Zhang L."/>
            <person name="Yang X."/>
            <person name="Zhao S."/>
            <person name="Ji Z."/>
            <person name="Zhou Q."/>
            <person name="Hu M."/>
            <person name="Wang Y."/>
            <person name="Chen M."/>
            <person name="Xu Y."/>
            <person name="Jin H."/>
            <person name="Xiao X."/>
            <person name="Hu G."/>
            <person name="Bao F."/>
            <person name="Hu Y."/>
            <person name="Wan P."/>
            <person name="Li L."/>
            <person name="Deng X."/>
            <person name="Kuang T."/>
            <person name="Xiang C."/>
            <person name="Zhu J.K."/>
            <person name="Oliver M.J."/>
            <person name="He Y."/>
        </authorList>
    </citation>
    <scope>NUCLEOTIDE SEQUENCE [LARGE SCALE GENOMIC DNA]</scope>
    <source>
        <strain evidence="3">cv. XS01</strain>
    </source>
</reference>
<protein>
    <submittedName>
        <fullName evidence="2">Uncharacterized protein</fullName>
    </submittedName>
</protein>
<dbReference type="EMBL" id="KQ993819">
    <property type="protein sequence ID" value="KZV48735.1"/>
    <property type="molecule type" value="Genomic_DNA"/>
</dbReference>
<dbReference type="AlphaFoldDB" id="A0A2Z7CQT7"/>
<gene>
    <name evidence="2" type="ORF">F511_19502</name>
</gene>
<evidence type="ECO:0000313" key="2">
    <source>
        <dbReference type="EMBL" id="KZV48735.1"/>
    </source>
</evidence>
<sequence>MTRTVSRQLSPEHKNEHISAFGLKFHRLDKIVPFKKFCIKYGLVDNGWYRNRCFDITNIAKFPSRCIVHQRVLLSEKPAGNQQVLLSEKPARNQQAIDYKMSGRGRGRFEERRGSTIEEVSSGGPACVIVVIIPPVEQLVRQSSQESGHSSGQGPSHGNSQKVFRHKQKRQASQFRKLKSPKQPKTGARGGVCGELLLRPAALVFCSKGK</sequence>
<organism evidence="2 3">
    <name type="scientific">Dorcoceras hygrometricum</name>
    <dbReference type="NCBI Taxonomy" id="472368"/>
    <lineage>
        <taxon>Eukaryota</taxon>
        <taxon>Viridiplantae</taxon>
        <taxon>Streptophyta</taxon>
        <taxon>Embryophyta</taxon>
        <taxon>Tracheophyta</taxon>
        <taxon>Spermatophyta</taxon>
        <taxon>Magnoliopsida</taxon>
        <taxon>eudicotyledons</taxon>
        <taxon>Gunneridae</taxon>
        <taxon>Pentapetalae</taxon>
        <taxon>asterids</taxon>
        <taxon>lamiids</taxon>
        <taxon>Lamiales</taxon>
        <taxon>Gesneriaceae</taxon>
        <taxon>Didymocarpoideae</taxon>
        <taxon>Trichosporeae</taxon>
        <taxon>Loxocarpinae</taxon>
        <taxon>Dorcoceras</taxon>
    </lineage>
</organism>
<dbReference type="Proteomes" id="UP000250235">
    <property type="component" value="Unassembled WGS sequence"/>
</dbReference>
<proteinExistence type="predicted"/>
<evidence type="ECO:0000313" key="3">
    <source>
        <dbReference type="Proteomes" id="UP000250235"/>
    </source>
</evidence>
<feature type="region of interest" description="Disordered" evidence="1">
    <location>
        <begin position="141"/>
        <end position="191"/>
    </location>
</feature>
<name>A0A2Z7CQT7_9LAMI</name>
<feature type="compositionally biased region" description="Basic residues" evidence="1">
    <location>
        <begin position="163"/>
        <end position="182"/>
    </location>
</feature>
<keyword evidence="3" id="KW-1185">Reference proteome</keyword>
<evidence type="ECO:0000256" key="1">
    <source>
        <dbReference type="SAM" id="MobiDB-lite"/>
    </source>
</evidence>
<accession>A0A2Z7CQT7</accession>
<feature type="compositionally biased region" description="Low complexity" evidence="1">
    <location>
        <begin position="141"/>
        <end position="161"/>
    </location>
</feature>